<evidence type="ECO:0000313" key="2">
    <source>
        <dbReference type="Proteomes" id="UP000287352"/>
    </source>
</evidence>
<dbReference type="OrthoDB" id="9813491at2"/>
<dbReference type="InterPro" id="IPR038735">
    <property type="entry name" value="MSMEG_1276-like_NTP-PPase_dom"/>
</dbReference>
<accession>A0A401ZX43</accession>
<dbReference type="SUPFAM" id="SSF101386">
    <property type="entry name" value="all-alpha NTP pyrophosphatases"/>
    <property type="match status" value="1"/>
</dbReference>
<evidence type="ECO:0000313" key="1">
    <source>
        <dbReference type="EMBL" id="GCE11354.1"/>
    </source>
</evidence>
<keyword evidence="1" id="KW-0378">Hydrolase</keyword>
<sequence length="108" mass="12403">MPTEYMKLVRDRIPAIIQQNGSTCETVVIADDNEYQQALREKLIEEACELAVATSEQMLIEMADIYEVLDALISSYGLSPETIRRVQAQRRSERGSFNQRIRLLRTNP</sequence>
<dbReference type="Proteomes" id="UP000287352">
    <property type="component" value="Unassembled WGS sequence"/>
</dbReference>
<dbReference type="GO" id="GO:0016787">
    <property type="term" value="F:hydrolase activity"/>
    <property type="evidence" value="ECO:0007669"/>
    <property type="project" value="UniProtKB-KW"/>
</dbReference>
<dbReference type="AlphaFoldDB" id="A0A401ZX43"/>
<name>A0A401ZX43_9CHLR</name>
<keyword evidence="2" id="KW-1185">Reference proteome</keyword>
<comment type="caution">
    <text evidence="1">The sequence shown here is derived from an EMBL/GenBank/DDBJ whole genome shotgun (WGS) entry which is preliminary data.</text>
</comment>
<reference evidence="2" key="1">
    <citation type="submission" date="2018-12" db="EMBL/GenBank/DDBJ databases">
        <title>Tengunoibacter tsumagoiensis gen. nov., sp. nov., Dictyobacter kobayashii sp. nov., D. alpinus sp. nov., and D. joshuensis sp. nov. and description of Dictyobacteraceae fam. nov. within the order Ktedonobacterales isolated from Tengu-no-mugimeshi.</title>
        <authorList>
            <person name="Wang C.M."/>
            <person name="Zheng Y."/>
            <person name="Sakai Y."/>
            <person name="Toyoda A."/>
            <person name="Minakuchi Y."/>
            <person name="Abe K."/>
            <person name="Yokota A."/>
            <person name="Yabe S."/>
        </authorList>
    </citation>
    <scope>NUCLEOTIDE SEQUENCE [LARGE SCALE GENOMIC DNA]</scope>
    <source>
        <strain evidence="2">Uno3</strain>
    </source>
</reference>
<gene>
    <name evidence="1" type="ORF">KTT_12130</name>
</gene>
<proteinExistence type="predicted"/>
<protein>
    <submittedName>
        <fullName evidence="1">Phosphoribosyl-ATP pyrophosphohydrolase</fullName>
    </submittedName>
</protein>
<organism evidence="1 2">
    <name type="scientific">Tengunoibacter tsumagoiensis</name>
    <dbReference type="NCBI Taxonomy" id="2014871"/>
    <lineage>
        <taxon>Bacteria</taxon>
        <taxon>Bacillati</taxon>
        <taxon>Chloroflexota</taxon>
        <taxon>Ktedonobacteria</taxon>
        <taxon>Ktedonobacterales</taxon>
        <taxon>Dictyobacteraceae</taxon>
        <taxon>Tengunoibacter</taxon>
    </lineage>
</organism>
<dbReference type="EMBL" id="BIFR01000001">
    <property type="protein sequence ID" value="GCE11354.1"/>
    <property type="molecule type" value="Genomic_DNA"/>
</dbReference>
<dbReference type="RefSeq" id="WP_126579076.1">
    <property type="nucleotide sequence ID" value="NZ_BIFR01000001.1"/>
</dbReference>
<dbReference type="CDD" id="cd11532">
    <property type="entry name" value="NTP-PPase_COG4997"/>
    <property type="match status" value="1"/>
</dbReference>